<dbReference type="InterPro" id="IPR000801">
    <property type="entry name" value="Esterase-like"/>
</dbReference>
<dbReference type="Pfam" id="PF00756">
    <property type="entry name" value="Esterase"/>
    <property type="match status" value="1"/>
</dbReference>
<dbReference type="FunFam" id="3.40.50.1820:FF:000086">
    <property type="entry name" value="Diacylglycerol acyltransferase/mycolyltransferase Ag85C"/>
    <property type="match status" value="1"/>
</dbReference>
<name>A0A5B1BQD4_MYCSI</name>
<keyword evidence="5" id="KW-0732">Signal</keyword>
<keyword evidence="4" id="KW-0808">Transferase</keyword>
<accession>A0A5B1BQD4</accession>
<keyword evidence="3" id="KW-0964">Secreted</keyword>
<keyword evidence="8" id="KW-1185">Reference proteome</keyword>
<evidence type="ECO:0000256" key="5">
    <source>
        <dbReference type="ARBA" id="ARBA00022729"/>
    </source>
</evidence>
<comment type="subcellular location">
    <subcellularLocation>
        <location evidence="1">Secreted</location>
    </subcellularLocation>
</comment>
<evidence type="ECO:0000256" key="2">
    <source>
        <dbReference type="ARBA" id="ARBA00005874"/>
    </source>
</evidence>
<reference evidence="7 8" key="1">
    <citation type="submission" date="2019-09" db="EMBL/GenBank/DDBJ databases">
        <title>Report of infection by Mycobacterium simiae a patient suffering from pulmonary tuberculosis.</title>
        <authorList>
            <person name="Mohanty P.S."/>
            <person name="Bansal A.K."/>
            <person name="Singh H."/>
            <person name="Sharma S."/>
            <person name="Patil S.A."/>
            <person name="Upadhaya P."/>
            <person name="Singh P.K."/>
            <person name="Kumar D."/>
            <person name="Kumar S."/>
            <person name="Singh R.K."/>
            <person name="Chaudhary B."/>
        </authorList>
    </citation>
    <scope>NUCLEOTIDE SEQUENCE [LARGE SCALE GENOMIC DNA]</scope>
    <source>
        <strain evidence="7 8">JAL-560-SIM</strain>
    </source>
</reference>
<comment type="caution">
    <text evidence="7">The sequence shown here is derived from an EMBL/GenBank/DDBJ whole genome shotgun (WGS) entry which is preliminary data.</text>
</comment>
<protein>
    <submittedName>
        <fullName evidence="7">Esterase family protein</fullName>
    </submittedName>
</protein>
<dbReference type="Proteomes" id="UP000324701">
    <property type="component" value="Unassembled WGS sequence"/>
</dbReference>
<dbReference type="AlphaFoldDB" id="A0A5B1BQD4"/>
<dbReference type="PANTHER" id="PTHR48098:SF1">
    <property type="entry name" value="DIACYLGLYCEROL ACYLTRANSFERASE_MYCOLYLTRANSFERASE AG85A"/>
    <property type="match status" value="1"/>
</dbReference>
<dbReference type="GO" id="GO:0005576">
    <property type="term" value="C:extracellular region"/>
    <property type="evidence" value="ECO:0007669"/>
    <property type="project" value="UniProtKB-SubCell"/>
</dbReference>
<organism evidence="7 8">
    <name type="scientific">Mycobacterium simiae</name>
    <name type="common">Mycobacterium habana</name>
    <dbReference type="NCBI Taxonomy" id="1784"/>
    <lineage>
        <taxon>Bacteria</taxon>
        <taxon>Bacillati</taxon>
        <taxon>Actinomycetota</taxon>
        <taxon>Actinomycetes</taxon>
        <taxon>Mycobacteriales</taxon>
        <taxon>Mycobacteriaceae</taxon>
        <taxon>Mycobacterium</taxon>
        <taxon>Mycobacterium simiae complex</taxon>
    </lineage>
</organism>
<keyword evidence="6" id="KW-0012">Acyltransferase</keyword>
<dbReference type="OrthoDB" id="4366784at2"/>
<comment type="similarity">
    <text evidence="2">Belongs to the mycobacterial A85 antigen family.</text>
</comment>
<proteinExistence type="inferred from homology"/>
<dbReference type="GO" id="GO:0035375">
    <property type="term" value="F:zymogen binding"/>
    <property type="evidence" value="ECO:0007669"/>
    <property type="project" value="UniProtKB-ARBA"/>
</dbReference>
<evidence type="ECO:0000313" key="8">
    <source>
        <dbReference type="Proteomes" id="UP000324701"/>
    </source>
</evidence>
<dbReference type="Gene3D" id="3.40.50.1820">
    <property type="entry name" value="alpha/beta hydrolase"/>
    <property type="match status" value="1"/>
</dbReference>
<dbReference type="SUPFAM" id="SSF53474">
    <property type="entry name" value="alpha/beta-Hydrolases"/>
    <property type="match status" value="1"/>
</dbReference>
<dbReference type="EMBL" id="VTZN01000092">
    <property type="protein sequence ID" value="KAA1249424.1"/>
    <property type="molecule type" value="Genomic_DNA"/>
</dbReference>
<sequence length="331" mass="35152">MLAVHSAEMVTAKVAEVAQLRRLTLISAAALLALLAVLATSSATSSAWSRRGLPVEYLMVPSPSMHRQIKVEFQGGGPHAVYLLDGMLARDDYNGWDIHLPVFEWFDQSGLSLVMPTGGMASFYSNWYQPAVGNGGAWTYKWETFLTEELPYFLAARNGISASGSAVVGASMSGSAALILAAKHPDNFAYAASMSGFLNLSAGQWPSLVSAAQLGAGGFHSDAMWGPPTDPAWASNDPTVHAAKLVANNTRIWVYTGNGGTSDVASATKLDASLLESATRISNKVFQARYQAAGGRNGVFNFPANGTHTWSYWGAQLQAMLPDLQQVLGSS</sequence>
<dbReference type="InterPro" id="IPR029058">
    <property type="entry name" value="AB_hydrolase_fold"/>
</dbReference>
<gene>
    <name evidence="7" type="ORF">F0Q45_15245</name>
</gene>
<evidence type="ECO:0000256" key="6">
    <source>
        <dbReference type="ARBA" id="ARBA00023315"/>
    </source>
</evidence>
<evidence type="ECO:0000313" key="7">
    <source>
        <dbReference type="EMBL" id="KAA1249424.1"/>
    </source>
</evidence>
<dbReference type="InterPro" id="IPR050583">
    <property type="entry name" value="Mycobacterial_A85_antigen"/>
</dbReference>
<dbReference type="GO" id="GO:0016747">
    <property type="term" value="F:acyltransferase activity, transferring groups other than amino-acyl groups"/>
    <property type="evidence" value="ECO:0007669"/>
    <property type="project" value="TreeGrafter"/>
</dbReference>
<evidence type="ECO:0000256" key="3">
    <source>
        <dbReference type="ARBA" id="ARBA00022525"/>
    </source>
</evidence>
<evidence type="ECO:0000256" key="4">
    <source>
        <dbReference type="ARBA" id="ARBA00022679"/>
    </source>
</evidence>
<evidence type="ECO:0000256" key="1">
    <source>
        <dbReference type="ARBA" id="ARBA00004613"/>
    </source>
</evidence>
<dbReference type="PANTHER" id="PTHR48098">
    <property type="entry name" value="ENTEROCHELIN ESTERASE-RELATED"/>
    <property type="match status" value="1"/>
</dbReference>